<comment type="pathway">
    <text evidence="2 14">Glycan biosynthesis; trehalose biosynthesis.</text>
</comment>
<evidence type="ECO:0000256" key="5">
    <source>
        <dbReference type="ARBA" id="ARBA00015938"/>
    </source>
</evidence>
<dbReference type="Pfam" id="PF11941">
    <property type="entry name" value="DUF3459"/>
    <property type="match status" value="1"/>
</dbReference>
<dbReference type="CDD" id="cd11325">
    <property type="entry name" value="AmyAc_GTHase"/>
    <property type="match status" value="1"/>
</dbReference>
<feature type="domain" description="Glycosyl hydrolase family 13 catalytic" evidence="19">
    <location>
        <begin position="98"/>
        <end position="448"/>
    </location>
</feature>
<evidence type="ECO:0000256" key="1">
    <source>
        <dbReference type="ARBA" id="ARBA00004496"/>
    </source>
</evidence>
<dbReference type="Pfam" id="PF00128">
    <property type="entry name" value="Alpha-amylase"/>
    <property type="match status" value="1"/>
</dbReference>
<dbReference type="RefSeq" id="WP_369173236.1">
    <property type="nucleotide sequence ID" value="NZ_CP163439.1"/>
</dbReference>
<dbReference type="Gene3D" id="1.10.10.760">
    <property type="entry name" value="E-set domains of sugar-utilizing enzymes"/>
    <property type="match status" value="1"/>
</dbReference>
<evidence type="ECO:0000256" key="15">
    <source>
        <dbReference type="PIRSR" id="PIRSR006337-1"/>
    </source>
</evidence>
<dbReference type="EC" id="3.2.1.141" evidence="4 13"/>
<gene>
    <name evidence="20" type="primary">treZ</name>
    <name evidence="20" type="ORF">AB5J49_37195</name>
</gene>
<protein>
    <recommendedName>
        <fullName evidence="5 13">Malto-oligosyltrehalose trehalohydrolase</fullName>
        <shortName evidence="14">MTHase</shortName>
        <ecNumber evidence="4 13">3.2.1.141</ecNumber>
    </recommendedName>
    <alternativeName>
        <fullName evidence="11 14">4-alpha-D-((1-&gt;4)-alpha-D-glucano)trehalose trehalohydrolase</fullName>
    </alternativeName>
    <alternativeName>
        <fullName evidence="10 14">Maltooligosyl trehalose trehalohydrolase</fullName>
    </alternativeName>
</protein>
<feature type="binding site" evidence="16">
    <location>
        <begin position="306"/>
        <end position="310"/>
    </location>
    <ligand>
        <name>substrate</name>
    </ligand>
</feature>
<dbReference type="GO" id="GO:0005737">
    <property type="term" value="C:cytoplasm"/>
    <property type="evidence" value="ECO:0007669"/>
    <property type="project" value="UniProtKB-SubCell"/>
</dbReference>
<dbReference type="CDD" id="cd02853">
    <property type="entry name" value="E_set_MTHase_like_N"/>
    <property type="match status" value="1"/>
</dbReference>
<dbReference type="SUPFAM" id="SSF81296">
    <property type="entry name" value="E set domains"/>
    <property type="match status" value="1"/>
</dbReference>
<feature type="binding site" evidence="16">
    <location>
        <begin position="242"/>
        <end position="247"/>
    </location>
    <ligand>
        <name>substrate</name>
    </ligand>
</feature>
<evidence type="ECO:0000256" key="16">
    <source>
        <dbReference type="PIRSR" id="PIRSR006337-2"/>
    </source>
</evidence>
<sequence>MQFEVWAPQADRVTLHCEGATRALERDPDRAGWWRGEAEARDGTRYGFALDDGPVLPDPRSRRQPDGPDGLSAVVDHGRYEWRTEWAGRPLPGAVLYELHVGTYTREGTLDAAAERLGHLVELGVTHVELMPLCPFPGRNGWGYEGVSLWAVHEPYGGPEALRRFVDRAHELGLGVVLDVVHNHFGPSGNYLPAFGPYLTDKHHTPWGSAVNLDAPGSDEVRAFLLESALAWLRDYRIDGLRLDAVHALKDTRACHFLEELSTAVDALAADLARPLYLIAETDLNDPRLITAREEGGVGLHAQWNDDFHHTLHAALTGESQGYYADFARAPMAGLAKTLTGGYFHDGTYSSFRGRRHGRPLDRTRVAAHRLLGYSQTHDQVGNRAQGDRLAASLSPGLLACAATLTLTAPFTPMLFMGEEWAAGTPWQFFTDHTDPELAEAVRRGRRREFAEHGWAEEDVPDPQDPATRDRSCLDWSELDVEHHARVLAWYRRLIALRHEQPDLTDPDLADTKVAYDEQERWLAFRRGDVRVAVNLAKEPAAIPLGPRQADVLAAWEPVRAPGADGVLHVPAESGVVLLQG</sequence>
<evidence type="ECO:0000256" key="2">
    <source>
        <dbReference type="ARBA" id="ARBA00005199"/>
    </source>
</evidence>
<dbReference type="InterPro" id="IPR013783">
    <property type="entry name" value="Ig-like_fold"/>
</dbReference>
<dbReference type="GO" id="GO:0005992">
    <property type="term" value="P:trehalose biosynthetic process"/>
    <property type="evidence" value="ECO:0007669"/>
    <property type="project" value="UniProtKB-UniRule"/>
</dbReference>
<feature type="binding site" evidence="16">
    <location>
        <begin position="378"/>
        <end position="383"/>
    </location>
    <ligand>
        <name>substrate</name>
    </ligand>
</feature>
<dbReference type="Gene3D" id="2.60.40.10">
    <property type="entry name" value="Immunoglobulins"/>
    <property type="match status" value="1"/>
</dbReference>
<accession>A0AB39Q897</accession>
<dbReference type="InterPro" id="IPR014756">
    <property type="entry name" value="Ig_E-set"/>
</dbReference>
<dbReference type="InterPro" id="IPR022567">
    <property type="entry name" value="DUF3459"/>
</dbReference>
<dbReference type="InterPro" id="IPR044901">
    <property type="entry name" value="Trehalose_TreZ_E-set_sf"/>
</dbReference>
<keyword evidence="6" id="KW-0963">Cytoplasm</keyword>
<comment type="catalytic activity">
    <reaction evidence="12 14">
        <text>hydrolysis of (1-&gt;4)-alpha-D-glucosidic linkage in 4-alpha-D-[(1-&gt;4)-alpha-D-glucanosyl]n trehalose to yield trehalose and (1-&gt;4)-alpha-D-glucan.</text>
        <dbReference type="EC" id="3.2.1.141"/>
    </reaction>
</comment>
<evidence type="ECO:0000256" key="11">
    <source>
        <dbReference type="ARBA" id="ARBA00033284"/>
    </source>
</evidence>
<dbReference type="PIRSF" id="PIRSF006337">
    <property type="entry name" value="Trehalose_TreZ"/>
    <property type="match status" value="1"/>
</dbReference>
<evidence type="ECO:0000256" key="3">
    <source>
        <dbReference type="ARBA" id="ARBA00008061"/>
    </source>
</evidence>
<evidence type="ECO:0000313" key="20">
    <source>
        <dbReference type="EMBL" id="XDQ38541.1"/>
    </source>
</evidence>
<dbReference type="InterPro" id="IPR012768">
    <property type="entry name" value="Trehalose_TreZ"/>
</dbReference>
<evidence type="ECO:0000256" key="10">
    <source>
        <dbReference type="ARBA" id="ARBA00032057"/>
    </source>
</evidence>
<evidence type="ECO:0000256" key="7">
    <source>
        <dbReference type="ARBA" id="ARBA00022801"/>
    </source>
</evidence>
<keyword evidence="9 14" id="KW-0326">Glycosidase</keyword>
<dbReference type="InterPro" id="IPR006047">
    <property type="entry name" value="GH13_cat_dom"/>
</dbReference>
<name>A0AB39Q897_9ACTN</name>
<evidence type="ECO:0000256" key="9">
    <source>
        <dbReference type="ARBA" id="ARBA00023295"/>
    </source>
</evidence>
<dbReference type="PANTHER" id="PTHR43651:SF11">
    <property type="entry name" value="MALTO-OLIGOSYLTREHALOSE TREHALOHYDROLASE"/>
    <property type="match status" value="1"/>
</dbReference>
<dbReference type="AlphaFoldDB" id="A0AB39Q897"/>
<comment type="subcellular location">
    <subcellularLocation>
        <location evidence="1 15">Cytoplasm</location>
    </subcellularLocation>
</comment>
<feature type="active site" description="Nucleophile" evidence="15">
    <location>
        <position position="244"/>
    </location>
</feature>
<feature type="active site" description="Proton donor" evidence="15">
    <location>
        <position position="281"/>
    </location>
</feature>
<evidence type="ECO:0000256" key="14">
    <source>
        <dbReference type="PIRNR" id="PIRNR006337"/>
    </source>
</evidence>
<proteinExistence type="inferred from homology"/>
<evidence type="ECO:0000256" key="18">
    <source>
        <dbReference type="SAM" id="MobiDB-lite"/>
    </source>
</evidence>
<comment type="similarity">
    <text evidence="3 14">Belongs to the glycosyl hydrolase 13 family.</text>
</comment>
<evidence type="ECO:0000256" key="17">
    <source>
        <dbReference type="PIRSR" id="PIRSR006337-3"/>
    </source>
</evidence>
<evidence type="ECO:0000256" key="6">
    <source>
        <dbReference type="ARBA" id="ARBA00022490"/>
    </source>
</evidence>
<dbReference type="Gene3D" id="3.20.20.80">
    <property type="entry name" value="Glycosidases"/>
    <property type="match status" value="1"/>
</dbReference>
<keyword evidence="8" id="KW-0119">Carbohydrate metabolism</keyword>
<dbReference type="GO" id="GO:0033942">
    <property type="term" value="F:4-alpha-D-(1-&gt;4)-alpha-D-glucanotrehalose trehalohydrolase activity"/>
    <property type="evidence" value="ECO:0007669"/>
    <property type="project" value="UniProtKB-EC"/>
</dbReference>
<reference evidence="20" key="1">
    <citation type="submission" date="2024-07" db="EMBL/GenBank/DDBJ databases">
        <authorList>
            <person name="Yu S.T."/>
        </authorList>
    </citation>
    <scope>NUCLEOTIDE SEQUENCE</scope>
    <source>
        <strain evidence="20">R28</strain>
    </source>
</reference>
<feature type="site" description="Transition state stabilizer" evidence="17">
    <location>
        <position position="379"/>
    </location>
</feature>
<organism evidence="20">
    <name type="scientific">Streptomyces sp. R28</name>
    <dbReference type="NCBI Taxonomy" id="3238628"/>
    <lineage>
        <taxon>Bacteria</taxon>
        <taxon>Bacillati</taxon>
        <taxon>Actinomycetota</taxon>
        <taxon>Actinomycetes</taxon>
        <taxon>Kitasatosporales</taxon>
        <taxon>Streptomycetaceae</taxon>
        <taxon>Streptomyces</taxon>
    </lineage>
</organism>
<keyword evidence="7 14" id="KW-0378">Hydrolase</keyword>
<dbReference type="InterPro" id="IPR017853">
    <property type="entry name" value="GH"/>
</dbReference>
<evidence type="ECO:0000256" key="8">
    <source>
        <dbReference type="ARBA" id="ARBA00023277"/>
    </source>
</evidence>
<dbReference type="SUPFAM" id="SSF51445">
    <property type="entry name" value="(Trans)glycosidases"/>
    <property type="match status" value="1"/>
</dbReference>
<evidence type="ECO:0000256" key="4">
    <source>
        <dbReference type="ARBA" id="ARBA00012268"/>
    </source>
</evidence>
<dbReference type="EMBL" id="CP163439">
    <property type="protein sequence ID" value="XDQ38541.1"/>
    <property type="molecule type" value="Genomic_DNA"/>
</dbReference>
<evidence type="ECO:0000256" key="13">
    <source>
        <dbReference type="NCBIfam" id="TIGR02402"/>
    </source>
</evidence>
<evidence type="ECO:0000256" key="12">
    <source>
        <dbReference type="ARBA" id="ARBA00034013"/>
    </source>
</evidence>
<feature type="region of interest" description="Disordered" evidence="18">
    <location>
        <begin position="46"/>
        <end position="71"/>
    </location>
</feature>
<dbReference type="NCBIfam" id="TIGR02402">
    <property type="entry name" value="trehalose_TreZ"/>
    <property type="match status" value="1"/>
</dbReference>
<dbReference type="PANTHER" id="PTHR43651">
    <property type="entry name" value="1,4-ALPHA-GLUCAN-BRANCHING ENZYME"/>
    <property type="match status" value="1"/>
</dbReference>
<evidence type="ECO:0000259" key="19">
    <source>
        <dbReference type="SMART" id="SM00642"/>
    </source>
</evidence>
<dbReference type="SMART" id="SM00642">
    <property type="entry name" value="Aamy"/>
    <property type="match status" value="1"/>
</dbReference>